<evidence type="ECO:0000256" key="1">
    <source>
        <dbReference type="PROSITE-ProRule" id="PRU00703"/>
    </source>
</evidence>
<comment type="caution">
    <text evidence="4">The sequence shown here is derived from an EMBL/GenBank/DDBJ whole genome shotgun (WGS) entry which is preliminary data.</text>
</comment>
<dbReference type="PROSITE" id="PS51371">
    <property type="entry name" value="CBS"/>
    <property type="match status" value="2"/>
</dbReference>
<feature type="domain" description="CBS" evidence="3">
    <location>
        <begin position="333"/>
        <end position="390"/>
    </location>
</feature>
<dbReference type="AlphaFoldDB" id="A0A8J2ZGM8"/>
<sequence>MQKLAEQIDLHILKSLGPAVARVSMMEALRAGLGALIGLGTTGLFLLSPSMDTQLGLYLVAPFGASSVLLFAVPNSPLAQPWSAIVGNTVAALVGVAVCLAVSDPTLRIALAVGLAITATILCRAVHPPAGAVAMTAAMSPEAISHLGFWFALSPIAVGTLMLVLLATVYARLTGRHYPFRQFDSSSTHGTEDRNPIERLGLSEEGLSNILKRYSQSFNLGVEDLARLIGAAELQAATQASGPLTAKDIMSRDLVTVGQEKALGDIADLFRQHRFTSIPVIASDRTFLGIIFQMNLITQARSDALRLDRGYLASLKRLLDRERTKPVRAGDVMNVAVPRATSNTPIGALLPMMADGATDAVPVLEYGKIVGIVTRTDLIAAFAHSAIRAKT</sequence>
<dbReference type="InterPro" id="IPR000644">
    <property type="entry name" value="CBS_dom"/>
</dbReference>
<dbReference type="SUPFAM" id="SSF54631">
    <property type="entry name" value="CBS-domain pair"/>
    <property type="match status" value="1"/>
</dbReference>
<evidence type="ECO:0000313" key="5">
    <source>
        <dbReference type="Proteomes" id="UP000617145"/>
    </source>
</evidence>
<keyword evidence="2" id="KW-0472">Membrane</keyword>
<keyword evidence="1" id="KW-0129">CBS domain</keyword>
<name>A0A8J2ZGM8_9RHOB</name>
<proteinExistence type="predicted"/>
<feature type="transmembrane region" description="Helical" evidence="2">
    <location>
        <begin position="147"/>
        <end position="171"/>
    </location>
</feature>
<dbReference type="PANTHER" id="PTHR33741">
    <property type="entry name" value="TRANSMEMBRANE PROTEIN DDB_G0269096-RELATED"/>
    <property type="match status" value="1"/>
</dbReference>
<gene>
    <name evidence="4" type="ORF">GCM10011415_02390</name>
</gene>
<feature type="transmembrane region" description="Helical" evidence="2">
    <location>
        <begin position="55"/>
        <end position="73"/>
    </location>
</feature>
<feature type="transmembrane region" description="Helical" evidence="2">
    <location>
        <begin position="109"/>
        <end position="127"/>
    </location>
</feature>
<keyword evidence="2" id="KW-0812">Transmembrane</keyword>
<evidence type="ECO:0000256" key="2">
    <source>
        <dbReference type="SAM" id="Phobius"/>
    </source>
</evidence>
<dbReference type="SMART" id="SM00116">
    <property type="entry name" value="CBS"/>
    <property type="match status" value="2"/>
</dbReference>
<reference evidence="4" key="2">
    <citation type="submission" date="2020-09" db="EMBL/GenBank/DDBJ databases">
        <authorList>
            <person name="Sun Q."/>
            <person name="Zhou Y."/>
        </authorList>
    </citation>
    <scope>NUCLEOTIDE SEQUENCE</scope>
    <source>
        <strain evidence="4">CGMCC 1.15762</strain>
    </source>
</reference>
<accession>A0A8J2ZGM8</accession>
<dbReference type="InterPro" id="IPR058581">
    <property type="entry name" value="TM_HPP"/>
</dbReference>
<organism evidence="4 5">
    <name type="scientific">Salipiger pallidus</name>
    <dbReference type="NCBI Taxonomy" id="1775170"/>
    <lineage>
        <taxon>Bacteria</taxon>
        <taxon>Pseudomonadati</taxon>
        <taxon>Pseudomonadota</taxon>
        <taxon>Alphaproteobacteria</taxon>
        <taxon>Rhodobacterales</taxon>
        <taxon>Roseobacteraceae</taxon>
        <taxon>Salipiger</taxon>
    </lineage>
</organism>
<feature type="transmembrane region" description="Helical" evidence="2">
    <location>
        <begin position="79"/>
        <end position="102"/>
    </location>
</feature>
<dbReference type="Pfam" id="PF00571">
    <property type="entry name" value="CBS"/>
    <property type="match status" value="2"/>
</dbReference>
<dbReference type="EMBL" id="BMJV01000001">
    <property type="protein sequence ID" value="GGG59945.1"/>
    <property type="molecule type" value="Genomic_DNA"/>
</dbReference>
<keyword evidence="2" id="KW-1133">Transmembrane helix</keyword>
<dbReference type="InterPro" id="IPR046342">
    <property type="entry name" value="CBS_dom_sf"/>
</dbReference>
<keyword evidence="5" id="KW-1185">Reference proteome</keyword>
<dbReference type="CDD" id="cd04600">
    <property type="entry name" value="CBS_pair_HPP_assoc"/>
    <property type="match status" value="1"/>
</dbReference>
<feature type="domain" description="CBS" evidence="3">
    <location>
        <begin position="250"/>
        <end position="307"/>
    </location>
</feature>
<dbReference type="InterPro" id="IPR007065">
    <property type="entry name" value="HPP"/>
</dbReference>
<dbReference type="Gene3D" id="3.10.580.10">
    <property type="entry name" value="CBS-domain"/>
    <property type="match status" value="1"/>
</dbReference>
<evidence type="ECO:0000259" key="3">
    <source>
        <dbReference type="PROSITE" id="PS51371"/>
    </source>
</evidence>
<reference evidence="4" key="1">
    <citation type="journal article" date="2014" name="Int. J. Syst. Evol. Microbiol.">
        <title>Complete genome sequence of Corynebacterium casei LMG S-19264T (=DSM 44701T), isolated from a smear-ripened cheese.</title>
        <authorList>
            <consortium name="US DOE Joint Genome Institute (JGI-PGF)"/>
            <person name="Walter F."/>
            <person name="Albersmeier A."/>
            <person name="Kalinowski J."/>
            <person name="Ruckert C."/>
        </authorList>
    </citation>
    <scope>NUCLEOTIDE SEQUENCE</scope>
    <source>
        <strain evidence="4">CGMCC 1.15762</strain>
    </source>
</reference>
<dbReference type="Pfam" id="PF04982">
    <property type="entry name" value="TM_HPP"/>
    <property type="match status" value="1"/>
</dbReference>
<evidence type="ECO:0000313" key="4">
    <source>
        <dbReference type="EMBL" id="GGG59945.1"/>
    </source>
</evidence>
<feature type="transmembrane region" description="Helical" evidence="2">
    <location>
        <begin position="28"/>
        <end position="48"/>
    </location>
</feature>
<protein>
    <recommendedName>
        <fullName evidence="3">CBS domain-containing protein</fullName>
    </recommendedName>
</protein>
<dbReference type="PANTHER" id="PTHR33741:SF5">
    <property type="entry name" value="TRANSMEMBRANE PROTEIN DDB_G0269096-RELATED"/>
    <property type="match status" value="1"/>
</dbReference>
<dbReference type="Proteomes" id="UP000617145">
    <property type="component" value="Unassembled WGS sequence"/>
</dbReference>